<dbReference type="STRING" id="1527.SAMN04489757_16012"/>
<sequence length="733" mass="82395">MKKVFAGLLVFVLLLTGCSTKKEEKNVSSSNIKGRYVEMDVSLPEEFDKSTVLQLTKKNGMPFLYAFSSGDALTITGYQMNNDGSWTEDTPQWLKSDSLLKASFYQPEIHEDANGNQILYYLEVEEDNFKANLFRSTGGSTYEPISPEGWNELYPESRSYNTPRKVTVLEDGTLAALFFDGEVSFYDKDNFSKQKSITGQRYLETIMTAAGKSLILGQADNNENLMSIDIYDTTTYNKTSYPYQSDFKGYTYTYFDMNDKKEMALCDTGGIHVLEEGTSTWQTIVDGTLTSLSMSTMRTIGFAAGSDTNYYILYGSKNDYSLMKYSYDESVDAAPSTELTIYSLQENATLRQAAAIFHKEHPDVKINFTIAMTDEEYRNADRTAKEDYIRALNTELLAGNGPDILVLNELPADSFVEKGVLTDISDIIQPMIDNGELYPNIMKNYIKDNNIYYVPARFNLQLLCGRTADTQNLSTLDNLADYTANHVDNTLFGSMTLEDFITTFAPYMTNKILNDDGKINKEKLVSELETLKSIGDNIGIIDEYTGDDKYMNHPLNLTDKIELNLSKCGGFNDAIFPIGIVELIKGSYTVFENSFTSSCELGINQASKSQELAKEFISLVLSEEIQKDDFYDGFSVNKNALILNAQEDRSNYGFTTGIATDDGKDLVYTFEALNKEQMEQLIQNCSKASNRIVKDEPLLETLKEETTEFFQGNLSAEETADIIINKANVYLSE</sequence>
<dbReference type="RefSeq" id="WP_091689146.1">
    <property type="nucleotide sequence ID" value="NZ_BAABFM010000076.1"/>
</dbReference>
<evidence type="ECO:0000313" key="2">
    <source>
        <dbReference type="Proteomes" id="UP000198806"/>
    </source>
</evidence>
<organism evidence="1 2">
    <name type="scientific">Anaerocolumna aminovalerica</name>
    <dbReference type="NCBI Taxonomy" id="1527"/>
    <lineage>
        <taxon>Bacteria</taxon>
        <taxon>Bacillati</taxon>
        <taxon>Bacillota</taxon>
        <taxon>Clostridia</taxon>
        <taxon>Lachnospirales</taxon>
        <taxon>Lachnospiraceae</taxon>
        <taxon>Anaerocolumna</taxon>
    </lineage>
</organism>
<dbReference type="InterPro" id="IPR006059">
    <property type="entry name" value="SBP"/>
</dbReference>
<dbReference type="Proteomes" id="UP000198806">
    <property type="component" value="Unassembled WGS sequence"/>
</dbReference>
<dbReference type="OrthoDB" id="2081033at2"/>
<dbReference type="Gene3D" id="3.40.190.10">
    <property type="entry name" value="Periplasmic binding protein-like II"/>
    <property type="match status" value="1"/>
</dbReference>
<evidence type="ECO:0000313" key="1">
    <source>
        <dbReference type="EMBL" id="SFO66271.1"/>
    </source>
</evidence>
<gene>
    <name evidence="1" type="ORF">SAMN04489757_16012</name>
</gene>
<name>A0A1I5J1M2_9FIRM</name>
<protein>
    <submittedName>
        <fullName evidence="1">ABC-type glycerol-3-phosphate transport system, substrate-binding protein</fullName>
    </submittedName>
</protein>
<dbReference type="EMBL" id="FOWD01000060">
    <property type="protein sequence ID" value="SFO66271.1"/>
    <property type="molecule type" value="Genomic_DNA"/>
</dbReference>
<keyword evidence="2" id="KW-1185">Reference proteome</keyword>
<dbReference type="AlphaFoldDB" id="A0A1I5J1M2"/>
<reference evidence="1 2" key="1">
    <citation type="submission" date="2016-10" db="EMBL/GenBank/DDBJ databases">
        <authorList>
            <person name="de Groot N.N."/>
        </authorList>
    </citation>
    <scope>NUCLEOTIDE SEQUENCE [LARGE SCALE GENOMIC DNA]</scope>
    <source>
        <strain evidence="1 2">DSM 1283</strain>
    </source>
</reference>
<dbReference type="Pfam" id="PF13416">
    <property type="entry name" value="SBP_bac_8"/>
    <property type="match status" value="1"/>
</dbReference>
<proteinExistence type="predicted"/>
<dbReference type="SUPFAM" id="SSF53850">
    <property type="entry name" value="Periplasmic binding protein-like II"/>
    <property type="match status" value="1"/>
</dbReference>
<accession>A0A1I5J1M2</accession>
<dbReference type="PROSITE" id="PS51257">
    <property type="entry name" value="PROKAR_LIPOPROTEIN"/>
    <property type="match status" value="1"/>
</dbReference>
<dbReference type="SUPFAM" id="SSF69322">
    <property type="entry name" value="Tricorn protease domain 2"/>
    <property type="match status" value="1"/>
</dbReference>